<name>A0ABV4U3H5_9BACT</name>
<feature type="signal peptide" evidence="1">
    <location>
        <begin position="1"/>
        <end position="22"/>
    </location>
</feature>
<keyword evidence="1" id="KW-0732">Signal</keyword>
<proteinExistence type="predicted"/>
<evidence type="ECO:0008006" key="4">
    <source>
        <dbReference type="Google" id="ProtNLM"/>
    </source>
</evidence>
<gene>
    <name evidence="2" type="ORF">ACERK3_07480</name>
</gene>
<dbReference type="RefSeq" id="WP_425345065.1">
    <property type="nucleotide sequence ID" value="NZ_JBGUBD010000004.1"/>
</dbReference>
<feature type="chain" id="PRO_5045415354" description="Secreted protein" evidence="1">
    <location>
        <begin position="23"/>
        <end position="144"/>
    </location>
</feature>
<dbReference type="EMBL" id="JBGUBD010000004">
    <property type="protein sequence ID" value="MFA9478138.1"/>
    <property type="molecule type" value="Genomic_DNA"/>
</dbReference>
<evidence type="ECO:0000313" key="2">
    <source>
        <dbReference type="EMBL" id="MFA9478138.1"/>
    </source>
</evidence>
<accession>A0ABV4U3H5</accession>
<evidence type="ECO:0000256" key="1">
    <source>
        <dbReference type="SAM" id="SignalP"/>
    </source>
</evidence>
<reference evidence="2 3" key="1">
    <citation type="submission" date="2024-08" db="EMBL/GenBank/DDBJ databases">
        <title>Whole-genome sequencing of halo(alkali)philic microorganisms from hypersaline lakes.</title>
        <authorList>
            <person name="Sorokin D.Y."/>
            <person name="Merkel A.Y."/>
            <person name="Messina E."/>
            <person name="Yakimov M."/>
        </authorList>
    </citation>
    <scope>NUCLEOTIDE SEQUENCE [LARGE SCALE GENOMIC DNA]</scope>
    <source>
        <strain evidence="2 3">AB-hyl4</strain>
    </source>
</reference>
<dbReference type="Proteomes" id="UP001575105">
    <property type="component" value="Unassembled WGS sequence"/>
</dbReference>
<keyword evidence="3" id="KW-1185">Reference proteome</keyword>
<sequence>MPTRLLSLVVAFALAAWTPMWCCCLTSQAAAHESASHCGGEGSANHGSCHGQASTEPVSDSREAPEPCQCPDVVKQRLLEADGQAWLLGGGATLPTSLTPTFNAWATACLPPVTEISSLHTRTTCLPYSDCAPSLHSMQVLLTI</sequence>
<organism evidence="2 3">
    <name type="scientific">Natronomicrosphaera hydrolytica</name>
    <dbReference type="NCBI Taxonomy" id="3242702"/>
    <lineage>
        <taxon>Bacteria</taxon>
        <taxon>Pseudomonadati</taxon>
        <taxon>Planctomycetota</taxon>
        <taxon>Phycisphaerae</taxon>
        <taxon>Phycisphaerales</taxon>
        <taxon>Phycisphaeraceae</taxon>
        <taxon>Natronomicrosphaera</taxon>
    </lineage>
</organism>
<evidence type="ECO:0000313" key="3">
    <source>
        <dbReference type="Proteomes" id="UP001575105"/>
    </source>
</evidence>
<comment type="caution">
    <text evidence="2">The sequence shown here is derived from an EMBL/GenBank/DDBJ whole genome shotgun (WGS) entry which is preliminary data.</text>
</comment>
<protein>
    <recommendedName>
        <fullName evidence="4">Secreted protein</fullName>
    </recommendedName>
</protein>